<accession>A0ABD8A851</accession>
<dbReference type="PANTHER" id="PTHR35177">
    <property type="entry name" value="HYDROGENASE MATURATION FACTOR HYBG"/>
    <property type="match status" value="1"/>
</dbReference>
<evidence type="ECO:0000313" key="2">
    <source>
        <dbReference type="EMBL" id="WOX55705.1"/>
    </source>
</evidence>
<organism evidence="2 3">
    <name type="scientific">Methanoculleus palmolei</name>
    <dbReference type="NCBI Taxonomy" id="72612"/>
    <lineage>
        <taxon>Archaea</taxon>
        <taxon>Methanobacteriati</taxon>
        <taxon>Methanobacteriota</taxon>
        <taxon>Stenosarchaea group</taxon>
        <taxon>Methanomicrobia</taxon>
        <taxon>Methanomicrobiales</taxon>
        <taxon>Methanomicrobiaceae</taxon>
        <taxon>Methanoculleus</taxon>
    </lineage>
</organism>
<sequence length="75" mass="8411">MCIAMPGEVLEIKEGNIGVVDFGDLQQEVRLDLVDVKVGEFVLVHVGFAIQRLSREDGLETREVFKQVYAAMTEE</sequence>
<dbReference type="Gene3D" id="2.30.30.140">
    <property type="match status" value="1"/>
</dbReference>
<protein>
    <submittedName>
        <fullName evidence="2">HypC/HybG/HupF family hydrogenase formation chaperone</fullName>
    </submittedName>
</protein>
<dbReference type="NCBIfam" id="TIGR00074">
    <property type="entry name" value="hypC_hupF"/>
    <property type="match status" value="1"/>
</dbReference>
<name>A0ABD8A851_9EURY</name>
<comment type="similarity">
    <text evidence="1">Belongs to the HupF/HypC family.</text>
</comment>
<dbReference type="SUPFAM" id="SSF159127">
    <property type="entry name" value="HupF/HypC-like"/>
    <property type="match status" value="1"/>
</dbReference>
<dbReference type="PANTHER" id="PTHR35177:SF2">
    <property type="entry name" value="HYDROGENASE MATURATION FACTOR HYBG"/>
    <property type="match status" value="1"/>
</dbReference>
<reference evidence="2 3" key="1">
    <citation type="submission" date="2023-10" db="EMBL/GenBank/DDBJ databases">
        <title>The complete genome sequence of Methanoculleus palmolei DSM 4273.</title>
        <authorList>
            <person name="Lai S.-J."/>
            <person name="You Y.-T."/>
            <person name="Chen S.-C."/>
        </authorList>
    </citation>
    <scope>NUCLEOTIDE SEQUENCE [LARGE SCALE GENOMIC DNA]</scope>
    <source>
        <strain evidence="2 3">DSM 4273</strain>
    </source>
</reference>
<dbReference type="Proteomes" id="UP001626603">
    <property type="component" value="Chromosome"/>
</dbReference>
<keyword evidence="3" id="KW-1185">Reference proteome</keyword>
<dbReference type="InterPro" id="IPR001109">
    <property type="entry name" value="Hydrogenase_HupF/HypC"/>
</dbReference>
<evidence type="ECO:0000313" key="3">
    <source>
        <dbReference type="Proteomes" id="UP001626603"/>
    </source>
</evidence>
<dbReference type="AlphaFoldDB" id="A0ABD8A851"/>
<dbReference type="EMBL" id="CP137641">
    <property type="protein sequence ID" value="WOX55705.1"/>
    <property type="molecule type" value="Genomic_DNA"/>
</dbReference>
<proteinExistence type="inferred from homology"/>
<dbReference type="Pfam" id="PF01455">
    <property type="entry name" value="HupF_HypC"/>
    <property type="match status" value="1"/>
</dbReference>
<gene>
    <name evidence="2" type="primary">hypC</name>
    <name evidence="2" type="ORF">R6Y95_09570</name>
</gene>
<evidence type="ECO:0000256" key="1">
    <source>
        <dbReference type="ARBA" id="ARBA00006018"/>
    </source>
</evidence>
<dbReference type="PRINTS" id="PR00445">
    <property type="entry name" value="HUPFHYPC"/>
</dbReference>